<evidence type="ECO:0000256" key="2">
    <source>
        <dbReference type="ARBA" id="ARBA00007210"/>
    </source>
</evidence>
<dbReference type="Gene3D" id="1.20.58.1220">
    <property type="entry name" value="Exo84p, C-terminal helical domain"/>
    <property type="match status" value="1"/>
</dbReference>
<keyword evidence="10" id="KW-1185">Reference proteome</keyword>
<dbReference type="InterPro" id="IPR042561">
    <property type="entry name" value="Exo84_C_1"/>
</dbReference>
<dbReference type="PANTHER" id="PTHR21426:SF12">
    <property type="entry name" value="EXOCYST COMPLEX COMPONENT 8"/>
    <property type="match status" value="1"/>
</dbReference>
<dbReference type="InterPro" id="IPR016159">
    <property type="entry name" value="Cullin_repeat-like_dom_sf"/>
</dbReference>
<sequence>MVEISLRKARNNWKNVTGGGSPTKNKNKTTESNVLTGVPYESTKDSSHSSLNTRNKKGNVDDTTSKKNKKNKNVSPYSNMDTSYTELPTINAREKNKAASSMQRRLSVHTQNYIPPTLDYSMPLPMSSLNDLKDANISTTTLGSLNDTTGRNMYSYGNNNSTMSHDLAKQAATSSQHAPQSGVRPITDLLQVSVLKDILSDPQFNTKQFVHDRLGSASAVDIDAFTTTLTMLSDRVQIDVKQNLNKSYNEILQVNDGLYVASNELKTLRENFRQLTEVIEEFDTSARTRLTLEQEAESQRKTSGLLPPISSKQKRDRSSILVLNKIWKEELVKLVDTVEGSKNFIFDGDQRKEERHIIMKSADWVELNVTTLRFLQTVTMYILNDMIIIASRNKNNDLTLNQCLDLKTINVTSESNSSRILFKPDSGANEMTIINGNNTRSNASNRNIATNGLLYETRDPQECSAVLDAVRKAKDALCDIFQTEVENERRIKESFRYLQSTQQTPVGDKYNSRSPVKSNRRSVGVSMTPKRNSRQASMTPGATLSAAAGNSIPTGIASAPSGVSTIVNSFMDQNLLQSLTLSMHSNPLGNDASSVPSQLKTLDDSIEEVDIQIARLKLSEAVTSLSAIESRINQLYANVCDESPSDNYSTSDMSMLYNLLILKINQRRDTIANKISQSILLDTEISHLLSNVSILSKLGMKEQSLDLFLQNRTTVIQNLTLQIGSFDNPVNYLTQLAVVRFQTIKQTILNFEQIFPEFSNKDALDNKFSSILVNWCSAEVDKHFQLIDKQLLNDEMLSPASIKSTRKQIDDLKTVGMDFVYKLDGFIRKNSHKIH</sequence>
<feature type="region of interest" description="Disordered" evidence="7">
    <location>
        <begin position="1"/>
        <end position="83"/>
    </location>
</feature>
<reference evidence="9 10" key="1">
    <citation type="submission" date="2020-11" db="EMBL/GenBank/DDBJ databases">
        <title>Kefir isolates.</title>
        <authorList>
            <person name="Marcisauskas S."/>
            <person name="Kim Y."/>
            <person name="Blasche S."/>
        </authorList>
    </citation>
    <scope>NUCLEOTIDE SEQUENCE [LARGE SCALE GENOMIC DNA]</scope>
    <source>
        <strain evidence="9 10">OG2</strain>
    </source>
</reference>
<evidence type="ECO:0000313" key="10">
    <source>
        <dbReference type="Proteomes" id="UP000750334"/>
    </source>
</evidence>
<comment type="similarity">
    <text evidence="2">Belongs to the EXO84 family.</text>
</comment>
<dbReference type="InterPro" id="IPR011993">
    <property type="entry name" value="PH-like_dom_sf"/>
</dbReference>
<accession>A0A9P6VWB2</accession>
<comment type="subcellular location">
    <subcellularLocation>
        <location evidence="1">Cytoplasmic vesicle</location>
        <location evidence="1">Secretory vesicle</location>
    </subcellularLocation>
</comment>
<feature type="domain" description="Exocyst component Exo84 C-terminal" evidence="8">
    <location>
        <begin position="600"/>
        <end position="820"/>
    </location>
</feature>
<organism evidence="9 10">
    <name type="scientific">Maudiozyma exigua</name>
    <name type="common">Yeast</name>
    <name type="synonym">Kazachstania exigua</name>
    <dbReference type="NCBI Taxonomy" id="34358"/>
    <lineage>
        <taxon>Eukaryota</taxon>
        <taxon>Fungi</taxon>
        <taxon>Dikarya</taxon>
        <taxon>Ascomycota</taxon>
        <taxon>Saccharomycotina</taxon>
        <taxon>Saccharomycetes</taxon>
        <taxon>Saccharomycetales</taxon>
        <taxon>Saccharomycetaceae</taxon>
        <taxon>Maudiozyma</taxon>
    </lineage>
</organism>
<dbReference type="PANTHER" id="PTHR21426">
    <property type="entry name" value="EXOCYST COMPLEX COMPONENT 8"/>
    <property type="match status" value="1"/>
</dbReference>
<evidence type="ECO:0000256" key="3">
    <source>
        <dbReference type="ARBA" id="ARBA00021269"/>
    </source>
</evidence>
<name>A0A9P6VWB2_MAUEX</name>
<dbReference type="GO" id="GO:0015031">
    <property type="term" value="P:protein transport"/>
    <property type="evidence" value="ECO:0007669"/>
    <property type="project" value="UniProtKB-KW"/>
</dbReference>
<keyword evidence="6" id="KW-0653">Protein transport</keyword>
<evidence type="ECO:0000256" key="6">
    <source>
        <dbReference type="ARBA" id="ARBA00022927"/>
    </source>
</evidence>
<gene>
    <name evidence="9" type="primary">EXO84</name>
    <name evidence="9" type="ORF">C6P45_002618</name>
</gene>
<proteinExistence type="inferred from homology"/>
<dbReference type="GO" id="GO:0006893">
    <property type="term" value="P:Golgi to plasma membrane transport"/>
    <property type="evidence" value="ECO:0007669"/>
    <property type="project" value="TreeGrafter"/>
</dbReference>
<evidence type="ECO:0000256" key="7">
    <source>
        <dbReference type="SAM" id="MobiDB-lite"/>
    </source>
</evidence>
<dbReference type="Pfam" id="PF25345">
    <property type="entry name" value="PH_EXO84"/>
    <property type="match status" value="1"/>
</dbReference>
<evidence type="ECO:0000259" key="8">
    <source>
        <dbReference type="Pfam" id="PF16528"/>
    </source>
</evidence>
<evidence type="ECO:0000256" key="4">
    <source>
        <dbReference type="ARBA" id="ARBA00022448"/>
    </source>
</evidence>
<dbReference type="SUPFAM" id="SSF74788">
    <property type="entry name" value="Cullin repeat-like"/>
    <property type="match status" value="1"/>
</dbReference>
<dbReference type="GO" id="GO:0000145">
    <property type="term" value="C:exocyst"/>
    <property type="evidence" value="ECO:0007669"/>
    <property type="project" value="InterPro"/>
</dbReference>
<feature type="region of interest" description="Disordered" evidence="7">
    <location>
        <begin position="499"/>
        <end position="540"/>
    </location>
</feature>
<evidence type="ECO:0000256" key="1">
    <source>
        <dbReference type="ARBA" id="ARBA00004398"/>
    </source>
</evidence>
<evidence type="ECO:0000256" key="5">
    <source>
        <dbReference type="ARBA" id="ARBA00022483"/>
    </source>
</evidence>
<dbReference type="Proteomes" id="UP000750334">
    <property type="component" value="Unassembled WGS sequence"/>
</dbReference>
<dbReference type="EMBL" id="PUHR01000250">
    <property type="protein sequence ID" value="KAG0656782.1"/>
    <property type="molecule type" value="Genomic_DNA"/>
</dbReference>
<dbReference type="Gene3D" id="2.30.29.30">
    <property type="entry name" value="Pleckstrin-homology domain (PH domain)/Phosphotyrosine-binding domain (PTB)"/>
    <property type="match status" value="1"/>
</dbReference>
<dbReference type="InterPro" id="IPR032403">
    <property type="entry name" value="Exo84_C"/>
</dbReference>
<dbReference type="AlphaFoldDB" id="A0A9P6VWB2"/>
<protein>
    <recommendedName>
        <fullName evidence="3">Exocyst complex component EXO84</fullName>
    </recommendedName>
</protein>
<keyword evidence="4" id="KW-0813">Transport</keyword>
<dbReference type="GO" id="GO:0030133">
    <property type="term" value="C:transport vesicle"/>
    <property type="evidence" value="ECO:0007669"/>
    <property type="project" value="UniProtKB-SubCell"/>
</dbReference>
<dbReference type="Pfam" id="PF08700">
    <property type="entry name" value="VPS51_Exo84_N"/>
    <property type="match status" value="1"/>
</dbReference>
<dbReference type="Pfam" id="PF16528">
    <property type="entry name" value="Exo84_C"/>
    <property type="match status" value="1"/>
</dbReference>
<dbReference type="OrthoDB" id="642193at2759"/>
<dbReference type="InterPro" id="IPR042560">
    <property type="entry name" value="Exo84_C_2"/>
</dbReference>
<keyword evidence="5" id="KW-0268">Exocytosis</keyword>
<dbReference type="InterPro" id="IPR033961">
    <property type="entry name" value="Exo84"/>
</dbReference>
<dbReference type="Gene3D" id="1.20.58.1210">
    <property type="entry name" value="Exo84p, N-terminal helical domain"/>
    <property type="match status" value="1"/>
</dbReference>
<dbReference type="GO" id="GO:0006887">
    <property type="term" value="P:exocytosis"/>
    <property type="evidence" value="ECO:0007669"/>
    <property type="project" value="UniProtKB-KW"/>
</dbReference>
<evidence type="ECO:0000313" key="9">
    <source>
        <dbReference type="EMBL" id="KAG0656782.1"/>
    </source>
</evidence>
<comment type="caution">
    <text evidence="9">The sequence shown here is derived from an EMBL/GenBank/DDBJ whole genome shotgun (WGS) entry which is preliminary data.</text>
</comment>